<gene>
    <name evidence="1" type="ORF">LRS1606.307</name>
</gene>
<proteinExistence type="predicted"/>
<accession>A0A097SQD8</accession>
<sequence length="113" mass="12503">MGTPVRIIHPWTRKHLLARLRAPRIPVVMSVSPGPGVRISTILRPAGMQCRVAIPSPGAYLRTTLPVALPTRPHRSEGLVDSSARRSRRLEVDVYQSVRAGRNSSELAHTRVE</sequence>
<protein>
    <submittedName>
        <fullName evidence="1">Uncharacterized protein</fullName>
    </submittedName>
</protein>
<dbReference type="EMBL" id="KJ605395">
    <property type="protein sequence ID" value="AIU93741.1"/>
    <property type="molecule type" value="Genomic_DNA"/>
</dbReference>
<evidence type="ECO:0000313" key="1">
    <source>
        <dbReference type="EMBL" id="AIU93741.1"/>
    </source>
</evidence>
<organism evidence="1">
    <name type="scientific">Rhodococcus sp. NS1</name>
    <dbReference type="NCBI Taxonomy" id="402236"/>
    <lineage>
        <taxon>Bacteria</taxon>
        <taxon>Bacillati</taxon>
        <taxon>Actinomycetota</taxon>
        <taxon>Actinomycetes</taxon>
        <taxon>Mycobacteriales</taxon>
        <taxon>Nocardiaceae</taxon>
        <taxon>Rhodococcus</taxon>
    </lineage>
</organism>
<name>A0A097SQD8_9NOCA</name>
<reference evidence="1" key="1">
    <citation type="submission" date="2014-03" db="EMBL/GenBank/DDBJ databases">
        <authorList>
            <person name="Zhang G."/>
            <person name="Zhu L."/>
            <person name="Fang P."/>
        </authorList>
    </citation>
    <scope>NUCLEOTIDE SEQUENCE</scope>
    <source>
        <strain evidence="1">NS1</strain>
        <plasmid evidence="1">pNSL1</plasmid>
    </source>
</reference>
<keyword evidence="1" id="KW-0614">Plasmid</keyword>
<dbReference type="AlphaFoldDB" id="A0A097SQD8"/>
<geneLocation type="plasmid" evidence="1">
    <name>pNSL1</name>
</geneLocation>